<evidence type="ECO:0000259" key="5">
    <source>
        <dbReference type="PROSITE" id="PS51464"/>
    </source>
</evidence>
<dbReference type="InterPro" id="IPR000281">
    <property type="entry name" value="HTH_RpiR"/>
</dbReference>
<keyword evidence="2" id="KW-0238">DNA-binding</keyword>
<dbReference type="InterPro" id="IPR036388">
    <property type="entry name" value="WH-like_DNA-bd_sf"/>
</dbReference>
<dbReference type="GO" id="GO:0003700">
    <property type="term" value="F:DNA-binding transcription factor activity"/>
    <property type="evidence" value="ECO:0007669"/>
    <property type="project" value="InterPro"/>
</dbReference>
<proteinExistence type="predicted"/>
<dbReference type="CDD" id="cd05013">
    <property type="entry name" value="SIS_RpiR"/>
    <property type="match status" value="1"/>
</dbReference>
<evidence type="ECO:0000313" key="6">
    <source>
        <dbReference type="EMBL" id="HIX67626.1"/>
    </source>
</evidence>
<accession>A0A9D1WV55</accession>
<dbReference type="GO" id="GO:0003677">
    <property type="term" value="F:DNA binding"/>
    <property type="evidence" value="ECO:0007669"/>
    <property type="project" value="UniProtKB-KW"/>
</dbReference>
<dbReference type="Proteomes" id="UP000886721">
    <property type="component" value="Unassembled WGS sequence"/>
</dbReference>
<dbReference type="Gene3D" id="1.10.10.10">
    <property type="entry name" value="Winged helix-like DNA-binding domain superfamily/Winged helix DNA-binding domain"/>
    <property type="match status" value="1"/>
</dbReference>
<dbReference type="GO" id="GO:0097367">
    <property type="term" value="F:carbohydrate derivative binding"/>
    <property type="evidence" value="ECO:0007669"/>
    <property type="project" value="InterPro"/>
</dbReference>
<evidence type="ECO:0000256" key="1">
    <source>
        <dbReference type="ARBA" id="ARBA00023015"/>
    </source>
</evidence>
<dbReference type="Gene3D" id="3.40.50.10490">
    <property type="entry name" value="Glucose-6-phosphate isomerase like protein, domain 1"/>
    <property type="match status" value="1"/>
</dbReference>
<reference evidence="6" key="1">
    <citation type="journal article" date="2021" name="PeerJ">
        <title>Extensive microbial diversity within the chicken gut microbiome revealed by metagenomics and culture.</title>
        <authorList>
            <person name="Gilroy R."/>
            <person name="Ravi A."/>
            <person name="Getino M."/>
            <person name="Pursley I."/>
            <person name="Horton D.L."/>
            <person name="Alikhan N.F."/>
            <person name="Baker D."/>
            <person name="Gharbi K."/>
            <person name="Hall N."/>
            <person name="Watson M."/>
            <person name="Adriaenssens E.M."/>
            <person name="Foster-Nyarko E."/>
            <person name="Jarju S."/>
            <person name="Secka A."/>
            <person name="Antonio M."/>
            <person name="Oren A."/>
            <person name="Chaudhuri R.R."/>
            <person name="La Ragione R."/>
            <person name="Hildebrand F."/>
            <person name="Pallen M.J."/>
        </authorList>
    </citation>
    <scope>NUCLEOTIDE SEQUENCE</scope>
    <source>
        <strain evidence="6">CHK191-13928</strain>
    </source>
</reference>
<dbReference type="SUPFAM" id="SSF53697">
    <property type="entry name" value="SIS domain"/>
    <property type="match status" value="1"/>
</dbReference>
<dbReference type="InterPro" id="IPR009057">
    <property type="entry name" value="Homeodomain-like_sf"/>
</dbReference>
<comment type="caution">
    <text evidence="6">The sequence shown here is derived from an EMBL/GenBank/DDBJ whole genome shotgun (WGS) entry which is preliminary data.</text>
</comment>
<feature type="domain" description="SIS" evidence="5">
    <location>
        <begin position="107"/>
        <end position="246"/>
    </location>
</feature>
<dbReference type="PROSITE" id="PS51071">
    <property type="entry name" value="HTH_RPIR"/>
    <property type="match status" value="1"/>
</dbReference>
<keyword evidence="1" id="KW-0805">Transcription regulation</keyword>
<name>A0A9D1WV55_9FIRM</name>
<dbReference type="PANTHER" id="PTHR30514:SF21">
    <property type="entry name" value="RPIR-FAMILY TRANSCRIPTIONAL REGULATOR"/>
    <property type="match status" value="1"/>
</dbReference>
<organism evidence="6 7">
    <name type="scientific">Candidatus Anaerostipes excrementavium</name>
    <dbReference type="NCBI Taxonomy" id="2838463"/>
    <lineage>
        <taxon>Bacteria</taxon>
        <taxon>Bacillati</taxon>
        <taxon>Bacillota</taxon>
        <taxon>Clostridia</taxon>
        <taxon>Lachnospirales</taxon>
        <taxon>Lachnospiraceae</taxon>
        <taxon>Anaerostipes</taxon>
    </lineage>
</organism>
<reference evidence="6" key="2">
    <citation type="submission" date="2021-04" db="EMBL/GenBank/DDBJ databases">
        <authorList>
            <person name="Gilroy R."/>
        </authorList>
    </citation>
    <scope>NUCLEOTIDE SEQUENCE</scope>
    <source>
        <strain evidence="6">CHK191-13928</strain>
    </source>
</reference>
<dbReference type="EMBL" id="DXEM01000016">
    <property type="protein sequence ID" value="HIX67626.1"/>
    <property type="molecule type" value="Genomic_DNA"/>
</dbReference>
<dbReference type="InterPro" id="IPR046348">
    <property type="entry name" value="SIS_dom_sf"/>
</dbReference>
<evidence type="ECO:0000256" key="2">
    <source>
        <dbReference type="ARBA" id="ARBA00023125"/>
    </source>
</evidence>
<dbReference type="Pfam" id="PF01380">
    <property type="entry name" value="SIS"/>
    <property type="match status" value="1"/>
</dbReference>
<dbReference type="SUPFAM" id="SSF46689">
    <property type="entry name" value="Homeodomain-like"/>
    <property type="match status" value="1"/>
</dbReference>
<dbReference type="InterPro" id="IPR001347">
    <property type="entry name" value="SIS_dom"/>
</dbReference>
<dbReference type="PANTHER" id="PTHR30514">
    <property type="entry name" value="GLUCOKINASE"/>
    <property type="match status" value="1"/>
</dbReference>
<dbReference type="InterPro" id="IPR035472">
    <property type="entry name" value="RpiR-like_SIS"/>
</dbReference>
<dbReference type="InterPro" id="IPR047640">
    <property type="entry name" value="RpiR-like"/>
</dbReference>
<dbReference type="GO" id="GO:1901135">
    <property type="term" value="P:carbohydrate derivative metabolic process"/>
    <property type="evidence" value="ECO:0007669"/>
    <property type="project" value="InterPro"/>
</dbReference>
<gene>
    <name evidence="6" type="ORF">H9735_05790</name>
</gene>
<evidence type="ECO:0000256" key="3">
    <source>
        <dbReference type="ARBA" id="ARBA00023163"/>
    </source>
</evidence>
<dbReference type="AlphaFoldDB" id="A0A9D1WV55"/>
<dbReference type="Pfam" id="PF01418">
    <property type="entry name" value="HTH_6"/>
    <property type="match status" value="1"/>
</dbReference>
<protein>
    <submittedName>
        <fullName evidence="6">MurR/RpiR family transcriptional regulator</fullName>
    </submittedName>
</protein>
<feature type="domain" description="HTH rpiR-type" evidence="4">
    <location>
        <begin position="1"/>
        <end position="76"/>
    </location>
</feature>
<sequence>MLIELNKGIIEQLTKTELEIIKYINQNEGRMSELSIVDIAFDTFSSPSTVSRAVRKCGVNGFNELRYRSSMQTGKEEVSNMADVMNKSLIEAQRVIEQTSVSSILEIIKMINQVSRIYVIARGLTEYVGEEFSLKLQLLGYDSVFIRDPNIMMRKSQQLNSDELLIVFSLNGKTKELLQSVENANVCGAKVITCCSSEKSQLLELSDLSIVGYRDANDSIKEYEVASRLSLQIVARIVIDYIALYG</sequence>
<keyword evidence="3" id="KW-0804">Transcription</keyword>
<evidence type="ECO:0000259" key="4">
    <source>
        <dbReference type="PROSITE" id="PS51071"/>
    </source>
</evidence>
<evidence type="ECO:0000313" key="7">
    <source>
        <dbReference type="Proteomes" id="UP000886721"/>
    </source>
</evidence>
<dbReference type="PROSITE" id="PS51464">
    <property type="entry name" value="SIS"/>
    <property type="match status" value="1"/>
</dbReference>